<dbReference type="SMART" id="SM00530">
    <property type="entry name" value="HTH_XRE"/>
    <property type="match status" value="1"/>
</dbReference>
<comment type="caution">
    <text evidence="2">The sequence shown here is derived from an EMBL/GenBank/DDBJ whole genome shotgun (WGS) entry which is preliminary data.</text>
</comment>
<accession>A0ABQ3A1I8</accession>
<organism evidence="2 3">
    <name type="scientific">Streptomyces xanthochromogenes</name>
    <dbReference type="NCBI Taxonomy" id="67384"/>
    <lineage>
        <taxon>Bacteria</taxon>
        <taxon>Bacillati</taxon>
        <taxon>Actinomycetota</taxon>
        <taxon>Actinomycetes</taxon>
        <taxon>Kitasatosporales</taxon>
        <taxon>Streptomycetaceae</taxon>
        <taxon>Streptomyces</taxon>
    </lineage>
</organism>
<dbReference type="Pfam" id="PF13560">
    <property type="entry name" value="HTH_31"/>
    <property type="match status" value="1"/>
</dbReference>
<evidence type="ECO:0000313" key="3">
    <source>
        <dbReference type="Proteomes" id="UP000600946"/>
    </source>
</evidence>
<dbReference type="SUPFAM" id="SSF47413">
    <property type="entry name" value="lambda repressor-like DNA-binding domains"/>
    <property type="match status" value="1"/>
</dbReference>
<protein>
    <recommendedName>
        <fullName evidence="1">HTH cro/C1-type domain-containing protein</fullName>
    </recommendedName>
</protein>
<dbReference type="GeneID" id="96290378"/>
<name>A0ABQ3A1I8_9ACTN</name>
<feature type="domain" description="HTH cro/C1-type" evidence="1">
    <location>
        <begin position="11"/>
        <end position="59"/>
    </location>
</feature>
<dbReference type="CDD" id="cd00093">
    <property type="entry name" value="HTH_XRE"/>
    <property type="match status" value="1"/>
</dbReference>
<reference evidence="3" key="1">
    <citation type="journal article" date="2019" name="Int. J. Syst. Evol. Microbiol.">
        <title>The Global Catalogue of Microorganisms (GCM) 10K type strain sequencing project: providing services to taxonomists for standard genome sequencing and annotation.</title>
        <authorList>
            <consortium name="The Broad Institute Genomics Platform"/>
            <consortium name="The Broad Institute Genome Sequencing Center for Infectious Disease"/>
            <person name="Wu L."/>
            <person name="Ma J."/>
        </authorList>
    </citation>
    <scope>NUCLEOTIDE SEQUENCE [LARGE SCALE GENOMIC DNA]</scope>
    <source>
        <strain evidence="3">JCM 4594</strain>
    </source>
</reference>
<evidence type="ECO:0000313" key="2">
    <source>
        <dbReference type="EMBL" id="GGY29438.1"/>
    </source>
</evidence>
<dbReference type="EMBL" id="BMUU01000003">
    <property type="protein sequence ID" value="GGY29438.1"/>
    <property type="molecule type" value="Genomic_DNA"/>
</dbReference>
<sequence>MSTRVRLAGRIIEAREEAKLSQRALAGAAGMSPSVLSRIEDASRLPSMEQLRDIMSVLEDHAVGVDTAFWYSLLENAAALTVEMRGGFVQVNQHVVPFPDVQMNRSSSTGDVRLWDPLRRSLPSTDTGPHDGAPDPTLVSTLEELMTALNEVLVWSGAPSLRQLEIRSKKTGYRLSKSTIGEMLKRPKLPPYERYQAFLTTCGITEFGPWLHVWRRLKLLERGDQIGA</sequence>
<dbReference type="Gene3D" id="1.10.260.40">
    <property type="entry name" value="lambda repressor-like DNA-binding domains"/>
    <property type="match status" value="1"/>
</dbReference>
<evidence type="ECO:0000259" key="1">
    <source>
        <dbReference type="PROSITE" id="PS50943"/>
    </source>
</evidence>
<dbReference type="RefSeq" id="WP_190027020.1">
    <property type="nucleotide sequence ID" value="NZ_BMUU01000003.1"/>
</dbReference>
<dbReference type="InterPro" id="IPR001387">
    <property type="entry name" value="Cro/C1-type_HTH"/>
</dbReference>
<proteinExistence type="predicted"/>
<keyword evidence="3" id="KW-1185">Reference proteome</keyword>
<gene>
    <name evidence="2" type="ORF">GCM10010326_24100</name>
</gene>
<dbReference type="Proteomes" id="UP000600946">
    <property type="component" value="Unassembled WGS sequence"/>
</dbReference>
<dbReference type="PROSITE" id="PS50943">
    <property type="entry name" value="HTH_CROC1"/>
    <property type="match status" value="1"/>
</dbReference>
<dbReference type="InterPro" id="IPR010982">
    <property type="entry name" value="Lambda_DNA-bd_dom_sf"/>
</dbReference>